<comment type="catalytic activity">
    <reaction evidence="6">
        <text>Endonucleolytic cleavage at apurinic or apyrimidinic sites to products with a 5'-phosphate.</text>
        <dbReference type="EC" id="3.1.21.7"/>
    </reaction>
</comment>
<dbReference type="Pfam" id="PF04493">
    <property type="entry name" value="Endonuclease_5"/>
    <property type="match status" value="1"/>
</dbReference>
<dbReference type="GO" id="GO:0004519">
    <property type="term" value="F:endonuclease activity"/>
    <property type="evidence" value="ECO:0007669"/>
    <property type="project" value="UniProtKB-KW"/>
</dbReference>
<accession>A0ABQ3YVW0</accession>
<feature type="binding site" evidence="6">
    <location>
        <position position="108"/>
    </location>
    <ligand>
        <name>Mg(2+)</name>
        <dbReference type="ChEBI" id="CHEBI:18420"/>
    </ligand>
</feature>
<dbReference type="PANTHER" id="PTHR28511:SF1">
    <property type="entry name" value="ENDONUCLEASE V"/>
    <property type="match status" value="1"/>
</dbReference>
<comment type="similarity">
    <text evidence="6">Belongs to the endonuclease V family.</text>
</comment>
<evidence type="ECO:0000313" key="7">
    <source>
        <dbReference type="EMBL" id="GIE01728.1"/>
    </source>
</evidence>
<keyword evidence="5 6" id="KW-0378">Hydrolase</keyword>
<comment type="subcellular location">
    <subcellularLocation>
        <location evidence="1 6">Cytoplasm</location>
    </subcellularLocation>
</comment>
<feature type="binding site" evidence="6">
    <location>
        <position position="40"/>
    </location>
    <ligand>
        <name>Mg(2+)</name>
        <dbReference type="ChEBI" id="CHEBI:18420"/>
    </ligand>
</feature>
<comment type="function">
    <text evidence="6">DNA repair enzyme involved in the repair of deaminated bases. Selectively cleaves double-stranded DNA at the second phosphodiester bond 3' to a deoxyinosine leaving behind the intact lesion on the nicked DNA.</text>
</comment>
<evidence type="ECO:0000313" key="8">
    <source>
        <dbReference type="Proteomes" id="UP000637628"/>
    </source>
</evidence>
<evidence type="ECO:0000256" key="3">
    <source>
        <dbReference type="ARBA" id="ARBA00022722"/>
    </source>
</evidence>
<keyword evidence="2 6" id="KW-0963">Cytoplasm</keyword>
<dbReference type="PANTHER" id="PTHR28511">
    <property type="entry name" value="ENDONUCLEASE V"/>
    <property type="match status" value="1"/>
</dbReference>
<dbReference type="EMBL" id="BOML01000025">
    <property type="protein sequence ID" value="GIE01728.1"/>
    <property type="molecule type" value="Genomic_DNA"/>
</dbReference>
<keyword evidence="4 6" id="KW-0255">Endonuclease</keyword>
<proteinExistence type="inferred from homology"/>
<dbReference type="Proteomes" id="UP000637628">
    <property type="component" value="Unassembled WGS sequence"/>
</dbReference>
<keyword evidence="6" id="KW-0234">DNA repair</keyword>
<keyword evidence="6" id="KW-0479">Metal-binding</keyword>
<sequence>MKFEMPVDAADGERIQRELHEHLILPTESSAPPKTVTGLDISYEIGSERAVAAAVTIDVTTRAVREVAVAEGKVLFPYVPGLLAFREIPLLLEAIGRLTAEPEVLVCDGYGIAHPRRFGLACHLGVLLDRPAFGVAKTSFIGTGDDPAPARGEWSALSDGGEVIGRSVRTRTGVKPVFVSAGHRISLADATELAVALSGRYRIPEPTRQADIISRQVLRGEPFPSWQRG</sequence>
<evidence type="ECO:0000256" key="2">
    <source>
        <dbReference type="ARBA" id="ARBA00022490"/>
    </source>
</evidence>
<dbReference type="Gene3D" id="3.30.2170.10">
    <property type="entry name" value="archaeoglobus fulgidus dsm 4304 superfamily"/>
    <property type="match status" value="1"/>
</dbReference>
<keyword evidence="3 6" id="KW-0540">Nuclease</keyword>
<keyword evidence="6" id="KW-0227">DNA damage</keyword>
<gene>
    <name evidence="6 7" type="primary">nfi</name>
    <name evidence="7" type="ORF">Adu01nite_30780</name>
</gene>
<reference evidence="7 8" key="1">
    <citation type="submission" date="2021-01" db="EMBL/GenBank/DDBJ databases">
        <title>Whole genome shotgun sequence of Actinoplanes durhamensis NBRC 14914.</title>
        <authorList>
            <person name="Komaki H."/>
            <person name="Tamura T."/>
        </authorList>
    </citation>
    <scope>NUCLEOTIDE SEQUENCE [LARGE SCALE GENOMIC DNA]</scope>
    <source>
        <strain evidence="7 8">NBRC 14914</strain>
    </source>
</reference>
<dbReference type="InterPro" id="IPR007581">
    <property type="entry name" value="Endonuclease-V"/>
</dbReference>
<dbReference type="CDD" id="cd06559">
    <property type="entry name" value="Endonuclease_V"/>
    <property type="match status" value="1"/>
</dbReference>
<protein>
    <recommendedName>
        <fullName evidence="6">Endonuclease V</fullName>
        <ecNumber evidence="6">3.1.21.7</ecNumber>
    </recommendedName>
    <alternativeName>
        <fullName evidence="6">Deoxyinosine 3'endonuclease</fullName>
    </alternativeName>
    <alternativeName>
        <fullName evidence="6">Deoxyribonuclease V</fullName>
        <shortName evidence="6">DNase V</shortName>
    </alternativeName>
</protein>
<evidence type="ECO:0000256" key="1">
    <source>
        <dbReference type="ARBA" id="ARBA00004496"/>
    </source>
</evidence>
<keyword evidence="6" id="KW-0460">Magnesium</keyword>
<dbReference type="EC" id="3.1.21.7" evidence="6"/>
<comment type="caution">
    <text evidence="7">The sequence shown here is derived from an EMBL/GenBank/DDBJ whole genome shotgun (WGS) entry which is preliminary data.</text>
</comment>
<evidence type="ECO:0000256" key="6">
    <source>
        <dbReference type="HAMAP-Rule" id="MF_00801"/>
    </source>
</evidence>
<evidence type="ECO:0000256" key="5">
    <source>
        <dbReference type="ARBA" id="ARBA00022801"/>
    </source>
</evidence>
<comment type="cofactor">
    <cofactor evidence="6">
        <name>Mg(2+)</name>
        <dbReference type="ChEBI" id="CHEBI:18420"/>
    </cofactor>
</comment>
<dbReference type="HAMAP" id="MF_00801">
    <property type="entry name" value="Endonuclease_5"/>
    <property type="match status" value="1"/>
</dbReference>
<evidence type="ECO:0000256" key="4">
    <source>
        <dbReference type="ARBA" id="ARBA00022759"/>
    </source>
</evidence>
<name>A0ABQ3YVW0_9ACTN</name>
<organism evidence="7 8">
    <name type="scientific">Paractinoplanes durhamensis</name>
    <dbReference type="NCBI Taxonomy" id="113563"/>
    <lineage>
        <taxon>Bacteria</taxon>
        <taxon>Bacillati</taxon>
        <taxon>Actinomycetota</taxon>
        <taxon>Actinomycetes</taxon>
        <taxon>Micromonosporales</taxon>
        <taxon>Micromonosporaceae</taxon>
        <taxon>Paractinoplanes</taxon>
    </lineage>
</organism>
<feature type="site" description="Interaction with target DNA" evidence="6">
    <location>
        <position position="78"/>
    </location>
</feature>
<keyword evidence="8" id="KW-1185">Reference proteome</keyword>